<keyword evidence="3" id="KW-1185">Reference proteome</keyword>
<dbReference type="EMBL" id="KZ613944">
    <property type="protein sequence ID" value="PMD41522.1"/>
    <property type="molecule type" value="Genomic_DNA"/>
</dbReference>
<reference evidence="2 3" key="1">
    <citation type="submission" date="2016-04" db="EMBL/GenBank/DDBJ databases">
        <title>A degradative enzymes factory behind the ericoid mycorrhizal symbiosis.</title>
        <authorList>
            <consortium name="DOE Joint Genome Institute"/>
            <person name="Martino E."/>
            <person name="Morin E."/>
            <person name="Grelet G."/>
            <person name="Kuo A."/>
            <person name="Kohler A."/>
            <person name="Daghino S."/>
            <person name="Barry K."/>
            <person name="Choi C."/>
            <person name="Cichocki N."/>
            <person name="Clum A."/>
            <person name="Copeland A."/>
            <person name="Hainaut M."/>
            <person name="Haridas S."/>
            <person name="Labutti K."/>
            <person name="Lindquist E."/>
            <person name="Lipzen A."/>
            <person name="Khouja H.-R."/>
            <person name="Murat C."/>
            <person name="Ohm R."/>
            <person name="Olson A."/>
            <person name="Spatafora J."/>
            <person name="Veneault-Fourrey C."/>
            <person name="Henrissat B."/>
            <person name="Grigoriev I."/>
            <person name="Martin F."/>
            <person name="Perotto S."/>
        </authorList>
    </citation>
    <scope>NUCLEOTIDE SEQUENCE [LARGE SCALE GENOMIC DNA]</scope>
    <source>
        <strain evidence="2 3">F</strain>
    </source>
</reference>
<evidence type="ECO:0000313" key="3">
    <source>
        <dbReference type="Proteomes" id="UP000235786"/>
    </source>
</evidence>
<accession>A0A2J6RSP3</accession>
<organism evidence="2 3">
    <name type="scientific">Hyaloscypha variabilis (strain UAMH 11265 / GT02V1 / F)</name>
    <name type="common">Meliniomyces variabilis</name>
    <dbReference type="NCBI Taxonomy" id="1149755"/>
    <lineage>
        <taxon>Eukaryota</taxon>
        <taxon>Fungi</taxon>
        <taxon>Dikarya</taxon>
        <taxon>Ascomycota</taxon>
        <taxon>Pezizomycotina</taxon>
        <taxon>Leotiomycetes</taxon>
        <taxon>Helotiales</taxon>
        <taxon>Hyaloscyphaceae</taxon>
        <taxon>Hyaloscypha</taxon>
        <taxon>Hyaloscypha variabilis</taxon>
    </lineage>
</organism>
<feature type="compositionally biased region" description="Basic and acidic residues" evidence="1">
    <location>
        <begin position="37"/>
        <end position="60"/>
    </location>
</feature>
<proteinExistence type="predicted"/>
<dbReference type="AlphaFoldDB" id="A0A2J6RSP3"/>
<sequence>MPSISQTTISPTSSKKRRRDDDAGAQVQVKISSPRHALHDTLFHNAANRDDSHLNAERKQSTPRRRLHEQKRQRVEVRDEPIQTLLQNEITRVGSEGEREIAKPKIDLSPCHVCWRKPTDKSQLDSYAYCEGCGARTCFVCMRVCEGVGALQTSRMGIGIGDGAFSFEFENPVDGQGRRFGVEDEDEGKKAWQKDRIEGHRERICSRCCVERGAEGDVWCLGCLRTEDGMS</sequence>
<name>A0A2J6RSP3_HYAVF</name>
<dbReference type="OrthoDB" id="5377226at2759"/>
<feature type="compositionally biased region" description="Low complexity" evidence="1">
    <location>
        <begin position="1"/>
        <end position="13"/>
    </location>
</feature>
<feature type="region of interest" description="Disordered" evidence="1">
    <location>
        <begin position="1"/>
        <end position="75"/>
    </location>
</feature>
<evidence type="ECO:0000313" key="2">
    <source>
        <dbReference type="EMBL" id="PMD41522.1"/>
    </source>
</evidence>
<protein>
    <submittedName>
        <fullName evidence="2">Uncharacterized protein</fullName>
    </submittedName>
</protein>
<evidence type="ECO:0000256" key="1">
    <source>
        <dbReference type="SAM" id="MobiDB-lite"/>
    </source>
</evidence>
<gene>
    <name evidence="2" type="ORF">L207DRAFT_565379</name>
</gene>
<dbReference type="Proteomes" id="UP000235786">
    <property type="component" value="Unassembled WGS sequence"/>
</dbReference>